<proteinExistence type="predicted"/>
<dbReference type="AlphaFoldDB" id="A0A229SL61"/>
<organism evidence="2 3">
    <name type="scientific">Amycolatopsis vastitatis</name>
    <dbReference type="NCBI Taxonomy" id="1905142"/>
    <lineage>
        <taxon>Bacteria</taxon>
        <taxon>Bacillati</taxon>
        <taxon>Actinomycetota</taxon>
        <taxon>Actinomycetes</taxon>
        <taxon>Pseudonocardiales</taxon>
        <taxon>Pseudonocardiaceae</taxon>
        <taxon>Amycolatopsis</taxon>
    </lineage>
</organism>
<gene>
    <name evidence="2" type="ORF">CF165_47440</name>
</gene>
<keyword evidence="3" id="KW-1185">Reference proteome</keyword>
<evidence type="ECO:0000313" key="3">
    <source>
        <dbReference type="Proteomes" id="UP000215199"/>
    </source>
</evidence>
<reference evidence="3" key="1">
    <citation type="submission" date="2017-07" db="EMBL/GenBank/DDBJ databases">
        <title>Comparative genome mining reveals phylogenetic distribution patterns of secondary metabolites in Amycolatopsis.</title>
        <authorList>
            <person name="Adamek M."/>
            <person name="Alanjary M."/>
            <person name="Sales-Ortells H."/>
            <person name="Goodfellow M."/>
            <person name="Bull A.T."/>
            <person name="Kalinowski J."/>
            <person name="Ziemert N."/>
        </authorList>
    </citation>
    <scope>NUCLEOTIDE SEQUENCE [LARGE SCALE GENOMIC DNA]</scope>
    <source>
        <strain evidence="3">H5</strain>
    </source>
</reference>
<accession>A0A229SL61</accession>
<sequence>MSQLSAGDDWPRITPMFRALISVSSLKAAYNDRHGVDRVVRASGADWTLVRPVALSGSPAVLRCGPPRQAPRSRQCGSAAPTSPTSSWVHANDIDVKTGARATAGIGA</sequence>
<name>A0A229SL61_9PSEU</name>
<comment type="caution">
    <text evidence="2">The sequence shown here is derived from an EMBL/GenBank/DDBJ whole genome shotgun (WGS) entry which is preliminary data.</text>
</comment>
<feature type="region of interest" description="Disordered" evidence="1">
    <location>
        <begin position="62"/>
        <end position="93"/>
    </location>
</feature>
<evidence type="ECO:0000313" key="2">
    <source>
        <dbReference type="EMBL" id="OXM59474.1"/>
    </source>
</evidence>
<dbReference type="Proteomes" id="UP000215199">
    <property type="component" value="Unassembled WGS sequence"/>
</dbReference>
<feature type="compositionally biased region" description="Polar residues" evidence="1">
    <location>
        <begin position="80"/>
        <end position="89"/>
    </location>
</feature>
<protein>
    <submittedName>
        <fullName evidence="2">Uncharacterized protein</fullName>
    </submittedName>
</protein>
<evidence type="ECO:0000256" key="1">
    <source>
        <dbReference type="SAM" id="MobiDB-lite"/>
    </source>
</evidence>
<dbReference type="EMBL" id="NMUL01000082">
    <property type="protein sequence ID" value="OXM59474.1"/>
    <property type="molecule type" value="Genomic_DNA"/>
</dbReference>